<evidence type="ECO:0000256" key="1">
    <source>
        <dbReference type="ARBA" id="ARBA00022630"/>
    </source>
</evidence>
<comment type="catalytic activity">
    <reaction evidence="3">
        <text>[thioredoxin]-dithiol + NADP(+) = [thioredoxin]-disulfide + NADPH + H(+)</text>
        <dbReference type="Rhea" id="RHEA:20345"/>
        <dbReference type="Rhea" id="RHEA-COMP:10698"/>
        <dbReference type="Rhea" id="RHEA-COMP:10700"/>
        <dbReference type="ChEBI" id="CHEBI:15378"/>
        <dbReference type="ChEBI" id="CHEBI:29950"/>
        <dbReference type="ChEBI" id="CHEBI:50058"/>
        <dbReference type="ChEBI" id="CHEBI:57783"/>
        <dbReference type="ChEBI" id="CHEBI:58349"/>
        <dbReference type="EC" id="1.8.1.9"/>
    </reaction>
</comment>
<keyword evidence="2" id="KW-0560">Oxidoreductase</keyword>
<keyword evidence="6" id="KW-1185">Reference proteome</keyword>
<dbReference type="OrthoDB" id="9786503at2"/>
<dbReference type="Pfam" id="PF07992">
    <property type="entry name" value="Pyr_redox_2"/>
    <property type="match status" value="1"/>
</dbReference>
<dbReference type="KEGG" id="gbr:Gbro_0798"/>
<evidence type="ECO:0000256" key="3">
    <source>
        <dbReference type="ARBA" id="ARBA00048132"/>
    </source>
</evidence>
<evidence type="ECO:0000313" key="6">
    <source>
        <dbReference type="Proteomes" id="UP000001219"/>
    </source>
</evidence>
<dbReference type="eggNOG" id="COG0492">
    <property type="taxonomic scope" value="Bacteria"/>
</dbReference>
<evidence type="ECO:0000256" key="2">
    <source>
        <dbReference type="ARBA" id="ARBA00023002"/>
    </source>
</evidence>
<sequence>MNSDTCDVTSCEVAIVGGGPAGLAAATALARSLRSVVVVDAGEPRNAPAAGAHNVLGHEGIAPRDLLAAGRAELAAYGGILRTDRVRTVTRDDDGFALSLASGEQLHARRLILATGLVDELPDIPGVAALWGTDVLHCPYCHGWEVRGKRIAVIATNAMVAHQALLFRQLSEHVSVIAHAMPSLPEADAARLAARGIDIVDAAVDHLDVVVDNDGTARLGGVVLADGSTLAADAVVVAPRFVARTDLYEQLGGTASPHPMGGTFIETGVMGQTAVPGVWAAGNTADLAAMVTVSMGAGVQAGAAVNADLVAQDADALVTAMTTR</sequence>
<accession>D0L2Y9</accession>
<dbReference type="PRINTS" id="PR00469">
    <property type="entry name" value="PNDRDTASEII"/>
</dbReference>
<dbReference type="Proteomes" id="UP000001219">
    <property type="component" value="Chromosome"/>
</dbReference>
<dbReference type="InterPro" id="IPR036188">
    <property type="entry name" value="FAD/NAD-bd_sf"/>
</dbReference>
<evidence type="ECO:0000313" key="5">
    <source>
        <dbReference type="EMBL" id="ACY20114.1"/>
    </source>
</evidence>
<reference evidence="5 6" key="2">
    <citation type="journal article" date="2010" name="Stand. Genomic Sci.">
        <title>Complete genome sequence of Gordonia bronchialis type strain (3410).</title>
        <authorList>
            <person name="Ivanova N."/>
            <person name="Sikorski J."/>
            <person name="Jando M."/>
            <person name="Lapidus A."/>
            <person name="Nolan M."/>
            <person name="Lucas S."/>
            <person name="Del Rio T.G."/>
            <person name="Tice H."/>
            <person name="Copeland A."/>
            <person name="Cheng J.F."/>
            <person name="Chen F."/>
            <person name="Bruce D."/>
            <person name="Goodwin L."/>
            <person name="Pitluck S."/>
            <person name="Mavromatis K."/>
            <person name="Ovchinnikova G."/>
            <person name="Pati A."/>
            <person name="Chen A."/>
            <person name="Palaniappan K."/>
            <person name="Land M."/>
            <person name="Hauser L."/>
            <person name="Chang Y.J."/>
            <person name="Jeffries C.D."/>
            <person name="Chain P."/>
            <person name="Saunders E."/>
            <person name="Han C."/>
            <person name="Detter J.C."/>
            <person name="Brettin T."/>
            <person name="Rohde M."/>
            <person name="Goker M."/>
            <person name="Bristow J."/>
            <person name="Eisen J.A."/>
            <person name="Markowitz V."/>
            <person name="Hugenholtz P."/>
            <person name="Klenk H.P."/>
            <person name="Kyrpides N.C."/>
        </authorList>
    </citation>
    <scope>NUCLEOTIDE SEQUENCE [LARGE SCALE GENOMIC DNA]</scope>
    <source>
        <strain evidence="6">ATCC 25592 / DSM 43247 / BCRC 13721 / JCM 3198 / KCTC 3076 / NBRC 16047 / NCTC 10667</strain>
    </source>
</reference>
<protein>
    <submittedName>
        <fullName evidence="5">FAD-dependent pyridine nucleotide-disulphide oxidoreductase</fullName>
    </submittedName>
</protein>
<dbReference type="EMBL" id="CP001802">
    <property type="protein sequence ID" value="ACY20114.1"/>
    <property type="molecule type" value="Genomic_DNA"/>
</dbReference>
<evidence type="ECO:0000259" key="4">
    <source>
        <dbReference type="Pfam" id="PF07992"/>
    </source>
</evidence>
<dbReference type="SUPFAM" id="SSF51905">
    <property type="entry name" value="FAD/NAD(P)-binding domain"/>
    <property type="match status" value="1"/>
</dbReference>
<keyword evidence="1" id="KW-0285">Flavoprotein</keyword>
<dbReference type="GO" id="GO:0004791">
    <property type="term" value="F:thioredoxin-disulfide reductase (NADPH) activity"/>
    <property type="evidence" value="ECO:0007669"/>
    <property type="project" value="UniProtKB-EC"/>
</dbReference>
<dbReference type="InterPro" id="IPR050097">
    <property type="entry name" value="Ferredoxin-NADP_redctase_2"/>
</dbReference>
<reference evidence="6" key="1">
    <citation type="submission" date="2009-10" db="EMBL/GenBank/DDBJ databases">
        <title>The complete chromosome of Gordonia bronchialis DSM 43247.</title>
        <authorList>
            <consortium name="US DOE Joint Genome Institute (JGI-PGF)"/>
            <person name="Lucas S."/>
            <person name="Copeland A."/>
            <person name="Lapidus A."/>
            <person name="Glavina del Rio T."/>
            <person name="Dalin E."/>
            <person name="Tice H."/>
            <person name="Bruce D."/>
            <person name="Goodwin L."/>
            <person name="Pitluck S."/>
            <person name="Kyrpides N."/>
            <person name="Mavromatis K."/>
            <person name="Ivanova N."/>
            <person name="Ovchinnikova G."/>
            <person name="Saunders E."/>
            <person name="Brettin T."/>
            <person name="Detter J.C."/>
            <person name="Han C."/>
            <person name="Larimer F."/>
            <person name="Land M."/>
            <person name="Hauser L."/>
            <person name="Markowitz V."/>
            <person name="Cheng J.-F."/>
            <person name="Hugenholtz P."/>
            <person name="Woyke T."/>
            <person name="Wu D."/>
            <person name="Jando M."/>
            <person name="Schneider S."/>
            <person name="Goeker M."/>
            <person name="Klenk H.-P."/>
            <person name="Eisen J.A."/>
        </authorList>
    </citation>
    <scope>NUCLEOTIDE SEQUENCE [LARGE SCALE GENOMIC DNA]</scope>
    <source>
        <strain evidence="6">ATCC 25592 / DSM 43247 / BCRC 13721 / JCM 3198 / KCTC 3076 / NBRC 16047 / NCTC 10667</strain>
    </source>
</reference>
<dbReference type="Gene3D" id="3.50.50.60">
    <property type="entry name" value="FAD/NAD(P)-binding domain"/>
    <property type="match status" value="2"/>
</dbReference>
<dbReference type="HOGENOM" id="CLU_031864_5_0_11"/>
<dbReference type="STRING" id="526226.Gbro_0798"/>
<dbReference type="PANTHER" id="PTHR48105">
    <property type="entry name" value="THIOREDOXIN REDUCTASE 1-RELATED-RELATED"/>
    <property type="match status" value="1"/>
</dbReference>
<proteinExistence type="predicted"/>
<feature type="domain" description="FAD/NAD(P)-binding" evidence="4">
    <location>
        <begin position="12"/>
        <end position="293"/>
    </location>
</feature>
<dbReference type="RefSeq" id="WP_012832696.1">
    <property type="nucleotide sequence ID" value="NC_013441.1"/>
</dbReference>
<organism evidence="5 6">
    <name type="scientific">Gordonia bronchialis (strain ATCC 25592 / DSM 43247 / BCRC 13721 / JCM 3198 / KCTC 3076 / NBRC 16047 / NCTC 10667)</name>
    <name type="common">Rhodococcus bronchialis</name>
    <dbReference type="NCBI Taxonomy" id="526226"/>
    <lineage>
        <taxon>Bacteria</taxon>
        <taxon>Bacillati</taxon>
        <taxon>Actinomycetota</taxon>
        <taxon>Actinomycetes</taxon>
        <taxon>Mycobacteriales</taxon>
        <taxon>Gordoniaceae</taxon>
        <taxon>Gordonia</taxon>
    </lineage>
</organism>
<dbReference type="PRINTS" id="PR00368">
    <property type="entry name" value="FADPNR"/>
</dbReference>
<dbReference type="InterPro" id="IPR023753">
    <property type="entry name" value="FAD/NAD-binding_dom"/>
</dbReference>
<dbReference type="AlphaFoldDB" id="D0L2Y9"/>
<gene>
    <name evidence="5" type="ordered locus">Gbro_0798</name>
</gene>
<name>D0L2Y9_GORB4</name>